<dbReference type="EnsemblMetazoa" id="GAUT019067-RA">
    <property type="protein sequence ID" value="GAUT019067-PA"/>
    <property type="gene ID" value="GAUT019067"/>
</dbReference>
<protein>
    <submittedName>
        <fullName evidence="1">Uncharacterized protein</fullName>
    </submittedName>
</protein>
<name>A0A1A9UXN1_GLOAU</name>
<dbReference type="VEuPathDB" id="VectorBase:GAUT019067"/>
<evidence type="ECO:0000313" key="2">
    <source>
        <dbReference type="Proteomes" id="UP000078200"/>
    </source>
</evidence>
<proteinExistence type="predicted"/>
<sequence>MELPMFMLFEVFDLGAVREPMGVISFGVRLYGVRGMSQPLANMGVSDQDFMVLVECALRCGGTAGGRFSNVVGGGGKGVIGDLMSSFSEESSPGEGGKAMPLGVSCVDSDDTVIPSTESSESSSSSLLFLPGSLATLPLSTALCTALISMPRAFLSPLQLPTRVLISPTDTIAVVRCPQQGRLE</sequence>
<evidence type="ECO:0000313" key="1">
    <source>
        <dbReference type="EnsemblMetazoa" id="GAUT019067-PA"/>
    </source>
</evidence>
<keyword evidence="2" id="KW-1185">Reference proteome</keyword>
<dbReference type="Proteomes" id="UP000078200">
    <property type="component" value="Unassembled WGS sequence"/>
</dbReference>
<dbReference type="AlphaFoldDB" id="A0A1A9UXN1"/>
<accession>A0A1A9UXN1</accession>
<reference evidence="1" key="1">
    <citation type="submission" date="2020-05" db="UniProtKB">
        <authorList>
            <consortium name="EnsemblMetazoa"/>
        </authorList>
    </citation>
    <scope>IDENTIFICATION</scope>
    <source>
        <strain evidence="1">TTRI</strain>
    </source>
</reference>
<organism evidence="1 2">
    <name type="scientific">Glossina austeni</name>
    <name type="common">Savannah tsetse fly</name>
    <dbReference type="NCBI Taxonomy" id="7395"/>
    <lineage>
        <taxon>Eukaryota</taxon>
        <taxon>Metazoa</taxon>
        <taxon>Ecdysozoa</taxon>
        <taxon>Arthropoda</taxon>
        <taxon>Hexapoda</taxon>
        <taxon>Insecta</taxon>
        <taxon>Pterygota</taxon>
        <taxon>Neoptera</taxon>
        <taxon>Endopterygota</taxon>
        <taxon>Diptera</taxon>
        <taxon>Brachycera</taxon>
        <taxon>Muscomorpha</taxon>
        <taxon>Hippoboscoidea</taxon>
        <taxon>Glossinidae</taxon>
        <taxon>Glossina</taxon>
    </lineage>
</organism>